<keyword evidence="1" id="KW-0812">Transmembrane</keyword>
<dbReference type="RefSeq" id="WP_007019323.1">
    <property type="nucleotide sequence ID" value="NZ_CH724123.1"/>
</dbReference>
<evidence type="ECO:0000313" key="3">
    <source>
        <dbReference type="EMBL" id="EAT10920.1"/>
    </source>
</evidence>
<dbReference type="SUPFAM" id="SSF48317">
    <property type="entry name" value="Acid phosphatase/Vanadium-dependent haloperoxidase"/>
    <property type="match status" value="1"/>
</dbReference>
<dbReference type="HOGENOM" id="CLU_070327_1_0_6"/>
<comment type="caution">
    <text evidence="3">The sequence shown here is derived from an EMBL/GenBank/DDBJ whole genome shotgun (WGS) entry which is preliminary data.</text>
</comment>
<feature type="transmembrane region" description="Helical" evidence="1">
    <location>
        <begin position="192"/>
        <end position="211"/>
    </location>
</feature>
<evidence type="ECO:0000259" key="2">
    <source>
        <dbReference type="SMART" id="SM00014"/>
    </source>
</evidence>
<proteinExistence type="predicted"/>
<keyword evidence="4" id="KW-1185">Reference proteome</keyword>
<name>Q1MY90_9GAMM</name>
<dbReference type="STRING" id="207949.RED65_02333"/>
<evidence type="ECO:0000256" key="1">
    <source>
        <dbReference type="SAM" id="Phobius"/>
    </source>
</evidence>
<dbReference type="CDD" id="cd03396">
    <property type="entry name" value="PAP2_like_6"/>
    <property type="match status" value="1"/>
</dbReference>
<gene>
    <name evidence="3" type="ORF">RED65_02333</name>
</gene>
<dbReference type="InterPro" id="IPR000326">
    <property type="entry name" value="PAP2/HPO"/>
</dbReference>
<feature type="transmembrane region" description="Helical" evidence="1">
    <location>
        <begin position="48"/>
        <end position="77"/>
    </location>
</feature>
<organism evidence="3 4">
    <name type="scientific">Bermanella marisrubri</name>
    <dbReference type="NCBI Taxonomy" id="207949"/>
    <lineage>
        <taxon>Bacteria</taxon>
        <taxon>Pseudomonadati</taxon>
        <taxon>Pseudomonadota</taxon>
        <taxon>Gammaproteobacteria</taxon>
        <taxon>Oceanospirillales</taxon>
        <taxon>Oceanospirillaceae</taxon>
        <taxon>Bermanella</taxon>
    </lineage>
</organism>
<sequence length="230" mass="26584">MEFVKRHWEIPLFVVFAILCVTFPEVDIKVSELFYEPGVGFPLDHDPIIQFIYVVFRYMPHFIIPIFLLMLAAPWFIKAMHGTRKYTTFLLLTLLIGPGIIVHPILKDNWDRPRPENTQNFGGQHEFAPAFKMNDVEGNHKSFASGHAAMGFWFIAFAWVFRKRRLFVAGLVIGAIVSMGRIVQGGHFLSDIITAGFICYFTCQAMSYWLFGDYRIKREKLADHSEDLDD</sequence>
<dbReference type="Gene3D" id="1.20.144.10">
    <property type="entry name" value="Phosphatidic acid phosphatase type 2/haloperoxidase"/>
    <property type="match status" value="1"/>
</dbReference>
<evidence type="ECO:0000313" key="4">
    <source>
        <dbReference type="Proteomes" id="UP000004263"/>
    </source>
</evidence>
<protein>
    <submittedName>
        <fullName evidence="3">Phosphoesterase, PA-phosphatase related protein</fullName>
    </submittedName>
</protein>
<dbReference type="AlphaFoldDB" id="Q1MY90"/>
<feature type="domain" description="Phosphatidic acid phosphatase type 2/haloperoxidase" evidence="2">
    <location>
        <begin position="87"/>
        <end position="207"/>
    </location>
</feature>
<dbReference type="Pfam" id="PF01569">
    <property type="entry name" value="PAP2"/>
    <property type="match status" value="1"/>
</dbReference>
<keyword evidence="1" id="KW-0472">Membrane</keyword>
<reference evidence="3 4" key="1">
    <citation type="submission" date="2006-03" db="EMBL/GenBank/DDBJ databases">
        <authorList>
            <person name="Pinhassi J."/>
            <person name="Pedros-Alio C."/>
            <person name="Ferriera S."/>
            <person name="Johnson J."/>
            <person name="Kravitz S."/>
            <person name="Halpern A."/>
            <person name="Remington K."/>
            <person name="Beeson K."/>
            <person name="Tran B."/>
            <person name="Rogers Y.-H."/>
            <person name="Friedman R."/>
            <person name="Venter J.C."/>
        </authorList>
    </citation>
    <scope>NUCLEOTIDE SEQUENCE [LARGE SCALE GENOMIC DNA]</scope>
    <source>
        <strain evidence="3 4">RED65</strain>
    </source>
</reference>
<feature type="transmembrane region" description="Helical" evidence="1">
    <location>
        <begin position="143"/>
        <end position="161"/>
    </location>
</feature>
<dbReference type="OrthoDB" id="9813524at2"/>
<keyword evidence="1" id="KW-1133">Transmembrane helix</keyword>
<dbReference type="EMBL" id="AAQH01000028">
    <property type="protein sequence ID" value="EAT10920.1"/>
    <property type="molecule type" value="Genomic_DNA"/>
</dbReference>
<feature type="transmembrane region" description="Helical" evidence="1">
    <location>
        <begin position="166"/>
        <end position="186"/>
    </location>
</feature>
<dbReference type="SMART" id="SM00014">
    <property type="entry name" value="acidPPc"/>
    <property type="match status" value="1"/>
</dbReference>
<feature type="transmembrane region" description="Helical" evidence="1">
    <location>
        <begin position="89"/>
        <end position="106"/>
    </location>
</feature>
<dbReference type="InterPro" id="IPR036938">
    <property type="entry name" value="PAP2/HPO_sf"/>
</dbReference>
<accession>Q1MY90</accession>
<dbReference type="Proteomes" id="UP000004263">
    <property type="component" value="Unassembled WGS sequence"/>
</dbReference>